<gene>
    <name evidence="2" type="ORF">SE18_14815</name>
</gene>
<dbReference type="PROSITE" id="PS51257">
    <property type="entry name" value="PROKAR_LIPOPROTEIN"/>
    <property type="match status" value="1"/>
</dbReference>
<evidence type="ECO:0000313" key="3">
    <source>
        <dbReference type="Proteomes" id="UP000050277"/>
    </source>
</evidence>
<reference evidence="2 3" key="1">
    <citation type="submission" date="2015-07" db="EMBL/GenBank/DDBJ databases">
        <title>Whole genome sequence of Herpetosiphon geysericola DSM 7119.</title>
        <authorList>
            <person name="Hemp J."/>
            <person name="Ward L.M."/>
            <person name="Pace L.A."/>
            <person name="Fischer W.W."/>
        </authorList>
    </citation>
    <scope>NUCLEOTIDE SEQUENCE [LARGE SCALE GENOMIC DNA]</scope>
    <source>
        <strain evidence="2 3">DSM 7119</strain>
    </source>
</reference>
<keyword evidence="1" id="KW-0472">Membrane</keyword>
<proteinExistence type="predicted"/>
<comment type="caution">
    <text evidence="2">The sequence shown here is derived from an EMBL/GenBank/DDBJ whole genome shotgun (WGS) entry which is preliminary data.</text>
</comment>
<evidence type="ECO:0000256" key="1">
    <source>
        <dbReference type="SAM" id="Phobius"/>
    </source>
</evidence>
<protein>
    <submittedName>
        <fullName evidence="2">Uncharacterized protein</fullName>
    </submittedName>
</protein>
<feature type="transmembrane region" description="Helical" evidence="1">
    <location>
        <begin position="68"/>
        <end position="89"/>
    </location>
</feature>
<keyword evidence="3" id="KW-1185">Reference proteome</keyword>
<keyword evidence="1" id="KW-0812">Transmembrane</keyword>
<feature type="transmembrane region" description="Helical" evidence="1">
    <location>
        <begin position="12"/>
        <end position="32"/>
    </location>
</feature>
<keyword evidence="1" id="KW-1133">Transmembrane helix</keyword>
<dbReference type="EMBL" id="LGKP01000022">
    <property type="protein sequence ID" value="KPL86131.1"/>
    <property type="molecule type" value="Genomic_DNA"/>
</dbReference>
<name>A0A0P6XSV1_9CHLR</name>
<sequence>MIVEKQALECGKLGFNVGCFGFWLLACGPLLLCNSENVALPIAGKRQGIEHRNHMLINHIVSYHGHGALVITALAALIIHNIGCALVVLPHAAATLLTI</sequence>
<dbReference type="AlphaFoldDB" id="A0A0P6XSV1"/>
<accession>A0A0P6XSV1</accession>
<evidence type="ECO:0000313" key="2">
    <source>
        <dbReference type="EMBL" id="KPL86131.1"/>
    </source>
</evidence>
<dbReference type="Proteomes" id="UP000050277">
    <property type="component" value="Unassembled WGS sequence"/>
</dbReference>
<organism evidence="2 3">
    <name type="scientific">Herpetosiphon geysericola</name>
    <dbReference type="NCBI Taxonomy" id="70996"/>
    <lineage>
        <taxon>Bacteria</taxon>
        <taxon>Bacillati</taxon>
        <taxon>Chloroflexota</taxon>
        <taxon>Chloroflexia</taxon>
        <taxon>Herpetosiphonales</taxon>
        <taxon>Herpetosiphonaceae</taxon>
        <taxon>Herpetosiphon</taxon>
    </lineage>
</organism>